<dbReference type="InterPro" id="IPR000594">
    <property type="entry name" value="ThiF_NAD_FAD-bd"/>
</dbReference>
<dbReference type="STRING" id="262209.AWH69_07745"/>
<dbReference type="Pfam" id="PF00899">
    <property type="entry name" value="ThiF"/>
    <property type="match status" value="1"/>
</dbReference>
<dbReference type="GO" id="GO:0004792">
    <property type="term" value="F:thiosulfate-cyanide sulfurtransferase activity"/>
    <property type="evidence" value="ECO:0007669"/>
    <property type="project" value="TreeGrafter"/>
</dbReference>
<dbReference type="PANTHER" id="PTHR10953">
    <property type="entry name" value="UBIQUITIN-ACTIVATING ENZYME E1"/>
    <property type="match status" value="1"/>
</dbReference>
<evidence type="ECO:0000313" key="4">
    <source>
        <dbReference type="Proteomes" id="UP000076976"/>
    </source>
</evidence>
<dbReference type="GO" id="GO:0005829">
    <property type="term" value="C:cytosol"/>
    <property type="evidence" value="ECO:0007669"/>
    <property type="project" value="TreeGrafter"/>
</dbReference>
<dbReference type="FunFam" id="3.40.50.720:FF:000080">
    <property type="entry name" value="Thiazole biosynthesis adenylyltransferase ThiF"/>
    <property type="match status" value="1"/>
</dbReference>
<dbReference type="AlphaFoldDB" id="A0A176QDZ6"/>
<dbReference type="InterPro" id="IPR035985">
    <property type="entry name" value="Ubiquitin-activating_enz"/>
</dbReference>
<dbReference type="SUPFAM" id="SSF52821">
    <property type="entry name" value="Rhodanese/Cell cycle control phosphatase"/>
    <property type="match status" value="1"/>
</dbReference>
<evidence type="ECO:0000259" key="2">
    <source>
        <dbReference type="PROSITE" id="PS50206"/>
    </source>
</evidence>
<dbReference type="Pfam" id="PF00581">
    <property type="entry name" value="Rhodanese"/>
    <property type="match status" value="1"/>
</dbReference>
<dbReference type="CDD" id="cd00158">
    <property type="entry name" value="RHOD"/>
    <property type="match status" value="1"/>
</dbReference>
<dbReference type="GO" id="GO:0008641">
    <property type="term" value="F:ubiquitin-like modifier activating enzyme activity"/>
    <property type="evidence" value="ECO:0007669"/>
    <property type="project" value="InterPro"/>
</dbReference>
<organism evidence="3 4">
    <name type="scientific">Janibacter melonis</name>
    <dbReference type="NCBI Taxonomy" id="262209"/>
    <lineage>
        <taxon>Bacteria</taxon>
        <taxon>Bacillati</taxon>
        <taxon>Actinomycetota</taxon>
        <taxon>Actinomycetes</taxon>
        <taxon>Micrococcales</taxon>
        <taxon>Intrasporangiaceae</taxon>
        <taxon>Janibacter</taxon>
    </lineage>
</organism>
<gene>
    <name evidence="3" type="ORF">AWH69_07745</name>
</gene>
<feature type="domain" description="Rhodanese" evidence="2">
    <location>
        <begin position="291"/>
        <end position="382"/>
    </location>
</feature>
<dbReference type="Proteomes" id="UP000076976">
    <property type="component" value="Unassembled WGS sequence"/>
</dbReference>
<evidence type="ECO:0000313" key="3">
    <source>
        <dbReference type="EMBL" id="OAB87906.1"/>
    </source>
</evidence>
<dbReference type="EMBL" id="LQZG01000002">
    <property type="protein sequence ID" value="OAB87906.1"/>
    <property type="molecule type" value="Genomic_DNA"/>
</dbReference>
<comment type="caution">
    <text evidence="3">The sequence shown here is derived from an EMBL/GenBank/DDBJ whole genome shotgun (WGS) entry which is preliminary data.</text>
</comment>
<keyword evidence="4" id="KW-1185">Reference proteome</keyword>
<dbReference type="InterPro" id="IPR001763">
    <property type="entry name" value="Rhodanese-like_dom"/>
</dbReference>
<dbReference type="Gene3D" id="3.40.250.10">
    <property type="entry name" value="Rhodanese-like domain"/>
    <property type="match status" value="1"/>
</dbReference>
<dbReference type="RefSeq" id="WP_068273747.1">
    <property type="nucleotide sequence ID" value="NZ_LQZG01000002.1"/>
</dbReference>
<comment type="similarity">
    <text evidence="1">Belongs to the HesA/MoeB/ThiF family.</text>
</comment>
<dbReference type="GO" id="GO:0008146">
    <property type="term" value="F:sulfotransferase activity"/>
    <property type="evidence" value="ECO:0007669"/>
    <property type="project" value="TreeGrafter"/>
</dbReference>
<dbReference type="Gene3D" id="3.40.50.720">
    <property type="entry name" value="NAD(P)-binding Rossmann-like Domain"/>
    <property type="match status" value="1"/>
</dbReference>
<evidence type="ECO:0000256" key="1">
    <source>
        <dbReference type="ARBA" id="ARBA00009919"/>
    </source>
</evidence>
<accession>A0A176QDZ6</accession>
<dbReference type="PROSITE" id="PS50206">
    <property type="entry name" value="RHODANESE_3"/>
    <property type="match status" value="1"/>
</dbReference>
<sequence>MPFPALVEPGPPLSPDQLTRYARHLLLPSIGETGQRRLLAARVAVVGAGGLGSPALLYLAAAGVGAITVVDDDSVDATNLQRQVIHDAMSVGLSKVESAVDRVRGLNPDCDVVGRHVRITDENAREVLAGHDLVLDGSDNFETRYAVDTACAELGVPLVWAAVYRTAAHVTTFWTAAPEGLPAVGLRDLFPDPPEPGSVPACGDAGVLGALVGQIGSMMTSEAIKLVTGSGEPLLGRVLYVDSMASTQRSIPLAPSGRYDAAVRRPAAPAPPAAPETTTVSATALAALVEAPGSPFVLDVREPAEIAFGMVPGSAHIPLATLRDGDPDALGVPRDRTVVLVCKAGPRATLAAATLRAHGYEQLEVLDGGMLAWVDEVDPSLPRY</sequence>
<dbReference type="PANTHER" id="PTHR10953:SF102">
    <property type="entry name" value="ADENYLYLTRANSFERASE AND SULFURTRANSFERASE MOCS3"/>
    <property type="match status" value="1"/>
</dbReference>
<dbReference type="InterPro" id="IPR045886">
    <property type="entry name" value="ThiF/MoeB/HesA"/>
</dbReference>
<reference evidence="3 4" key="1">
    <citation type="submission" date="2016-01" db="EMBL/GenBank/DDBJ databases">
        <title>Janibacter melonis strain CD11_4 genome sequencing and assembly.</title>
        <authorList>
            <person name="Nair G.R."/>
            <person name="Kaur G."/>
            <person name="Chander A.M."/>
            <person name="Mayilraj S."/>
        </authorList>
    </citation>
    <scope>NUCLEOTIDE SEQUENCE [LARGE SCALE GENOMIC DNA]</scope>
    <source>
        <strain evidence="3 4">CD11-4</strain>
    </source>
</reference>
<dbReference type="SMART" id="SM00450">
    <property type="entry name" value="RHOD"/>
    <property type="match status" value="1"/>
</dbReference>
<name>A0A176QDZ6_9MICO</name>
<protein>
    <recommendedName>
        <fullName evidence="2">Rhodanese domain-containing protein</fullName>
    </recommendedName>
</protein>
<dbReference type="CDD" id="cd00757">
    <property type="entry name" value="ThiF_MoeB_HesA_family"/>
    <property type="match status" value="1"/>
</dbReference>
<proteinExistence type="inferred from homology"/>
<dbReference type="GO" id="GO:0016779">
    <property type="term" value="F:nucleotidyltransferase activity"/>
    <property type="evidence" value="ECO:0007669"/>
    <property type="project" value="TreeGrafter"/>
</dbReference>
<dbReference type="SUPFAM" id="SSF69572">
    <property type="entry name" value="Activating enzymes of the ubiquitin-like proteins"/>
    <property type="match status" value="1"/>
</dbReference>
<dbReference type="InterPro" id="IPR036873">
    <property type="entry name" value="Rhodanese-like_dom_sf"/>
</dbReference>